<dbReference type="PhylomeDB" id="A7TCK3"/>
<protein>
    <submittedName>
        <fullName evidence="1">Uncharacterized protein</fullName>
    </submittedName>
</protein>
<dbReference type="STRING" id="45351.A7TCK3"/>
<evidence type="ECO:0000313" key="1">
    <source>
        <dbReference type="EMBL" id="EDO26219.1"/>
    </source>
</evidence>
<evidence type="ECO:0000313" key="2">
    <source>
        <dbReference type="Proteomes" id="UP000001593"/>
    </source>
</evidence>
<name>A7TCK3_NEMVE</name>
<proteinExistence type="predicted"/>
<dbReference type="HOGENOM" id="CLU_118269_4_3_1"/>
<dbReference type="Proteomes" id="UP000001593">
    <property type="component" value="Unassembled WGS sequence"/>
</dbReference>
<sequence>KAPGPDGYHPRILKECAKELGSIYSLFRRSLRVRKLPMDWKYANVTPFFRCVKSVIPNYRSISLLSIVSKVCER</sequence>
<organism evidence="1 2">
    <name type="scientific">Nematostella vectensis</name>
    <name type="common">Starlet sea anemone</name>
    <dbReference type="NCBI Taxonomy" id="45351"/>
    <lineage>
        <taxon>Eukaryota</taxon>
        <taxon>Metazoa</taxon>
        <taxon>Cnidaria</taxon>
        <taxon>Anthozoa</taxon>
        <taxon>Hexacorallia</taxon>
        <taxon>Actiniaria</taxon>
        <taxon>Edwardsiidae</taxon>
        <taxon>Nematostella</taxon>
    </lineage>
</organism>
<gene>
    <name evidence="1" type="ORF">NEMVEDRAFT_v1g154930</name>
</gene>
<reference evidence="1 2" key="1">
    <citation type="journal article" date="2007" name="Science">
        <title>Sea anemone genome reveals ancestral eumetazoan gene repertoire and genomic organization.</title>
        <authorList>
            <person name="Putnam N.H."/>
            <person name="Srivastava M."/>
            <person name="Hellsten U."/>
            <person name="Dirks B."/>
            <person name="Chapman J."/>
            <person name="Salamov A."/>
            <person name="Terry A."/>
            <person name="Shapiro H."/>
            <person name="Lindquist E."/>
            <person name="Kapitonov V.V."/>
            <person name="Jurka J."/>
            <person name="Genikhovich G."/>
            <person name="Grigoriev I.V."/>
            <person name="Lucas S.M."/>
            <person name="Steele R.E."/>
            <person name="Finnerty J.R."/>
            <person name="Technau U."/>
            <person name="Martindale M.Q."/>
            <person name="Rokhsar D.S."/>
        </authorList>
    </citation>
    <scope>NUCLEOTIDE SEQUENCE [LARGE SCALE GENOMIC DNA]</scope>
    <source>
        <strain evidence="2">CH2 X CH6</strain>
    </source>
</reference>
<dbReference type="InParanoid" id="A7TCK3"/>
<dbReference type="PANTHER" id="PTHR33395:SF22">
    <property type="entry name" value="REVERSE TRANSCRIPTASE DOMAIN-CONTAINING PROTEIN"/>
    <property type="match status" value="1"/>
</dbReference>
<dbReference type="PANTHER" id="PTHR33395">
    <property type="entry name" value="TRANSCRIPTASE, PUTATIVE-RELATED-RELATED"/>
    <property type="match status" value="1"/>
</dbReference>
<feature type="non-terminal residue" evidence="1">
    <location>
        <position position="1"/>
    </location>
</feature>
<dbReference type="EMBL" id="DS476482">
    <property type="protein sequence ID" value="EDO26219.1"/>
    <property type="molecule type" value="Genomic_DNA"/>
</dbReference>
<keyword evidence="2" id="KW-1185">Reference proteome</keyword>
<dbReference type="AlphaFoldDB" id="A7TCK3"/>
<accession>A7TCK3</accession>